<evidence type="ECO:0000256" key="1">
    <source>
        <dbReference type="SAM" id="Phobius"/>
    </source>
</evidence>
<dbReference type="Proteomes" id="UP001607303">
    <property type="component" value="Unassembled WGS sequence"/>
</dbReference>
<feature type="transmembrane region" description="Helical" evidence="1">
    <location>
        <begin position="108"/>
        <end position="126"/>
    </location>
</feature>
<dbReference type="AlphaFoldDB" id="A0ABD2AN00"/>
<evidence type="ECO:0000313" key="3">
    <source>
        <dbReference type="Proteomes" id="UP001607303"/>
    </source>
</evidence>
<proteinExistence type="predicted"/>
<evidence type="ECO:0000313" key="2">
    <source>
        <dbReference type="EMBL" id="KAL2722003.1"/>
    </source>
</evidence>
<feature type="transmembrane region" description="Helical" evidence="1">
    <location>
        <begin position="232"/>
        <end position="252"/>
    </location>
</feature>
<accession>A0ABD2AN00</accession>
<sequence>MGRSCRELWKDYHFVLKIVTFIILLVIHFFLSDVYAACYQFYVFAIGYFYTAFINMIILLYAYVWFTNTFIWECCMIIATALMLLISAFVLMYDYYEEDGVSELDRRTLAIVILIIDVILLIIKGGKGGRGATRGRDNSIVCVCMNILSECEEHSISIWLWIVYSINSVTYAIILLVLSLAQIFQKKKNIMEFTYFLIGIILYWIAGISGIIRHYTIIQINNKNQCNEKTIGIILIISSFLMMFDVCMKIWVEKRQVYLIAELRPQEIELPEH</sequence>
<feature type="transmembrane region" description="Helical" evidence="1">
    <location>
        <begin position="70"/>
        <end position="96"/>
    </location>
</feature>
<keyword evidence="1" id="KW-0472">Membrane</keyword>
<reference evidence="2 3" key="1">
    <citation type="journal article" date="2024" name="Ann. Entomol. Soc. Am.">
        <title>Genomic analyses of the southern and eastern yellowjacket wasps (Hymenoptera: Vespidae) reveal evolutionary signatures of social life.</title>
        <authorList>
            <person name="Catto M.A."/>
            <person name="Caine P.B."/>
            <person name="Orr S.E."/>
            <person name="Hunt B.G."/>
            <person name="Goodisman M.A.D."/>
        </authorList>
    </citation>
    <scope>NUCLEOTIDE SEQUENCE [LARGE SCALE GENOMIC DNA]</scope>
    <source>
        <strain evidence="2">232</strain>
        <tissue evidence="2">Head and thorax</tissue>
    </source>
</reference>
<comment type="caution">
    <text evidence="2">The sequence shown here is derived from an EMBL/GenBank/DDBJ whole genome shotgun (WGS) entry which is preliminary data.</text>
</comment>
<feature type="transmembrane region" description="Helical" evidence="1">
    <location>
        <begin position="158"/>
        <end position="181"/>
    </location>
</feature>
<feature type="transmembrane region" description="Helical" evidence="1">
    <location>
        <begin position="12"/>
        <end position="31"/>
    </location>
</feature>
<keyword evidence="3" id="KW-1185">Reference proteome</keyword>
<organism evidence="2 3">
    <name type="scientific">Vespula maculifrons</name>
    <name type="common">Eastern yellow jacket</name>
    <name type="synonym">Wasp</name>
    <dbReference type="NCBI Taxonomy" id="7453"/>
    <lineage>
        <taxon>Eukaryota</taxon>
        <taxon>Metazoa</taxon>
        <taxon>Ecdysozoa</taxon>
        <taxon>Arthropoda</taxon>
        <taxon>Hexapoda</taxon>
        <taxon>Insecta</taxon>
        <taxon>Pterygota</taxon>
        <taxon>Neoptera</taxon>
        <taxon>Endopterygota</taxon>
        <taxon>Hymenoptera</taxon>
        <taxon>Apocrita</taxon>
        <taxon>Aculeata</taxon>
        <taxon>Vespoidea</taxon>
        <taxon>Vespidae</taxon>
        <taxon>Vespinae</taxon>
        <taxon>Vespula</taxon>
    </lineage>
</organism>
<gene>
    <name evidence="2" type="ORF">V1477_020823</name>
</gene>
<keyword evidence="1" id="KW-0812">Transmembrane</keyword>
<keyword evidence="1" id="KW-1133">Transmembrane helix</keyword>
<feature type="transmembrane region" description="Helical" evidence="1">
    <location>
        <begin position="193"/>
        <end position="212"/>
    </location>
</feature>
<protein>
    <submittedName>
        <fullName evidence="2">Uncharacterized protein</fullName>
    </submittedName>
</protein>
<dbReference type="EMBL" id="JAYRBN010000116">
    <property type="protein sequence ID" value="KAL2722003.1"/>
    <property type="molecule type" value="Genomic_DNA"/>
</dbReference>
<name>A0ABD2AN00_VESMC</name>
<feature type="transmembrane region" description="Helical" evidence="1">
    <location>
        <begin position="43"/>
        <end position="64"/>
    </location>
</feature>